<feature type="signal peptide" evidence="3">
    <location>
        <begin position="1"/>
        <end position="24"/>
    </location>
</feature>
<reference evidence="4 5" key="1">
    <citation type="submission" date="2024-04" db="EMBL/GenBank/DDBJ databases">
        <title>Tritrichomonas musculus Genome.</title>
        <authorList>
            <person name="Alves-Ferreira E."/>
            <person name="Grigg M."/>
            <person name="Lorenzi H."/>
            <person name="Galac M."/>
        </authorList>
    </citation>
    <scope>NUCLEOTIDE SEQUENCE [LARGE SCALE GENOMIC DNA]</scope>
    <source>
        <strain evidence="4 5">EAF2021</strain>
    </source>
</reference>
<keyword evidence="2" id="KW-0812">Transmembrane</keyword>
<organism evidence="4 5">
    <name type="scientific">Tritrichomonas musculus</name>
    <dbReference type="NCBI Taxonomy" id="1915356"/>
    <lineage>
        <taxon>Eukaryota</taxon>
        <taxon>Metamonada</taxon>
        <taxon>Parabasalia</taxon>
        <taxon>Tritrichomonadida</taxon>
        <taxon>Tritrichomonadidae</taxon>
        <taxon>Tritrichomonas</taxon>
    </lineage>
</organism>
<feature type="chain" id="PRO_5046576879" evidence="3">
    <location>
        <begin position="25"/>
        <end position="313"/>
    </location>
</feature>
<keyword evidence="3" id="KW-0732">Signal</keyword>
<protein>
    <submittedName>
        <fullName evidence="4">Uncharacterized protein</fullName>
    </submittedName>
</protein>
<feature type="compositionally biased region" description="Basic and acidic residues" evidence="1">
    <location>
        <begin position="268"/>
        <end position="313"/>
    </location>
</feature>
<feature type="region of interest" description="Disordered" evidence="1">
    <location>
        <begin position="168"/>
        <end position="313"/>
    </location>
</feature>
<evidence type="ECO:0000256" key="3">
    <source>
        <dbReference type="SAM" id="SignalP"/>
    </source>
</evidence>
<evidence type="ECO:0000256" key="1">
    <source>
        <dbReference type="SAM" id="MobiDB-lite"/>
    </source>
</evidence>
<keyword evidence="5" id="KW-1185">Reference proteome</keyword>
<feature type="compositionally biased region" description="Low complexity" evidence="1">
    <location>
        <begin position="179"/>
        <end position="259"/>
    </location>
</feature>
<gene>
    <name evidence="4" type="ORF">M9Y10_034254</name>
</gene>
<evidence type="ECO:0000313" key="4">
    <source>
        <dbReference type="EMBL" id="KAK8889505.1"/>
    </source>
</evidence>
<keyword evidence="2" id="KW-0472">Membrane</keyword>
<keyword evidence="2" id="KW-1133">Transmembrane helix</keyword>
<sequence>MAPLLAGVLIFGLVYLISLSSTISQYVTSLPEKVGITVIKKSIKFVFTQLLQTYLKGQLEAFCNKIIEFLNKKFDQQIQIISTFSTKLARYLRVLASIINPKNDFTLIERKIRSMFEDKVQFKSSFAESFVTQGLPIKHFIKIGIMIMMCFAAFLFIFNNQKKAIKNKKSQANTGNQKSSNNSTNPNANANNNTNTNANANTSTNPNANSNNNTNTNTTNTNTNTTNNTNNANPNNTNTDINNANNDSSNNTNSENETNSKNESIQLHSDKAESKESKVAKSFDKNFSDDDKLNKLLKKNSDIYQEKDKISDD</sequence>
<comment type="caution">
    <text evidence="4">The sequence shown here is derived from an EMBL/GenBank/DDBJ whole genome shotgun (WGS) entry which is preliminary data.</text>
</comment>
<name>A0ABR2KHK0_9EUKA</name>
<proteinExistence type="predicted"/>
<feature type="transmembrane region" description="Helical" evidence="2">
    <location>
        <begin position="139"/>
        <end position="158"/>
    </location>
</feature>
<evidence type="ECO:0000313" key="5">
    <source>
        <dbReference type="Proteomes" id="UP001470230"/>
    </source>
</evidence>
<dbReference type="Proteomes" id="UP001470230">
    <property type="component" value="Unassembled WGS sequence"/>
</dbReference>
<evidence type="ECO:0000256" key="2">
    <source>
        <dbReference type="SAM" id="Phobius"/>
    </source>
</evidence>
<accession>A0ABR2KHK0</accession>
<dbReference type="EMBL" id="JAPFFF010000005">
    <property type="protein sequence ID" value="KAK8889505.1"/>
    <property type="molecule type" value="Genomic_DNA"/>
</dbReference>